<feature type="compositionally biased region" description="Pro residues" evidence="1">
    <location>
        <begin position="752"/>
        <end position="761"/>
    </location>
</feature>
<feature type="compositionally biased region" description="Low complexity" evidence="1">
    <location>
        <begin position="318"/>
        <end position="329"/>
    </location>
</feature>
<dbReference type="GeneID" id="30013192"/>
<dbReference type="RefSeq" id="XP_018690279.1">
    <property type="nucleotide sequence ID" value="XM_018840532.1"/>
</dbReference>
<evidence type="ECO:0000313" key="2">
    <source>
        <dbReference type="EMBL" id="OAP56912.1"/>
    </source>
</evidence>
<feature type="region of interest" description="Disordered" evidence="1">
    <location>
        <begin position="919"/>
        <end position="941"/>
    </location>
</feature>
<reference evidence="2 3" key="1">
    <citation type="submission" date="2016-04" db="EMBL/GenBank/DDBJ databases">
        <title>Draft genome of Fonsecaea erecta CBS 125763.</title>
        <authorList>
            <person name="Weiss V.A."/>
            <person name="Vicente V.A."/>
            <person name="Raittz R.T."/>
            <person name="Moreno L.F."/>
            <person name="De Souza E.M."/>
            <person name="Pedrosa F.O."/>
            <person name="Steffens M.B."/>
            <person name="Faoro H."/>
            <person name="Tadra-Sfeir M.Z."/>
            <person name="Najafzadeh M.J."/>
            <person name="Felipe M.S."/>
            <person name="Teixeira M."/>
            <person name="Sun J."/>
            <person name="Xi L."/>
            <person name="Gomes R."/>
            <person name="De Azevedo C.M."/>
            <person name="Salgado C.G."/>
            <person name="Da Silva M.B."/>
            <person name="Nascimento M.F."/>
            <person name="Queiroz-Telles F."/>
            <person name="Attili D.S."/>
            <person name="Gorbushina A."/>
        </authorList>
    </citation>
    <scope>NUCLEOTIDE SEQUENCE [LARGE SCALE GENOMIC DNA]</scope>
    <source>
        <strain evidence="2 3">CBS 125763</strain>
    </source>
</reference>
<feature type="region of interest" description="Disordered" evidence="1">
    <location>
        <begin position="795"/>
        <end position="814"/>
    </location>
</feature>
<keyword evidence="3" id="KW-1185">Reference proteome</keyword>
<dbReference type="EMBL" id="LVYI01000008">
    <property type="protein sequence ID" value="OAP56912.1"/>
    <property type="molecule type" value="Genomic_DNA"/>
</dbReference>
<feature type="compositionally biased region" description="Basic and acidic residues" evidence="1">
    <location>
        <begin position="284"/>
        <end position="296"/>
    </location>
</feature>
<feature type="region of interest" description="Disordered" evidence="1">
    <location>
        <begin position="270"/>
        <end position="331"/>
    </location>
</feature>
<proteinExistence type="predicted"/>
<organism evidence="2 3">
    <name type="scientific">Fonsecaea erecta</name>
    <dbReference type="NCBI Taxonomy" id="1367422"/>
    <lineage>
        <taxon>Eukaryota</taxon>
        <taxon>Fungi</taxon>
        <taxon>Dikarya</taxon>
        <taxon>Ascomycota</taxon>
        <taxon>Pezizomycotina</taxon>
        <taxon>Eurotiomycetes</taxon>
        <taxon>Chaetothyriomycetidae</taxon>
        <taxon>Chaetothyriales</taxon>
        <taxon>Herpotrichiellaceae</taxon>
        <taxon>Fonsecaea</taxon>
    </lineage>
</organism>
<feature type="compositionally biased region" description="Low complexity" evidence="1">
    <location>
        <begin position="454"/>
        <end position="464"/>
    </location>
</feature>
<feature type="compositionally biased region" description="Low complexity" evidence="1">
    <location>
        <begin position="716"/>
        <end position="725"/>
    </location>
</feature>
<feature type="region of interest" description="Disordered" evidence="1">
    <location>
        <begin position="560"/>
        <end position="590"/>
    </location>
</feature>
<evidence type="ECO:0000256" key="1">
    <source>
        <dbReference type="SAM" id="MobiDB-lite"/>
    </source>
</evidence>
<accession>A0A178ZB79</accession>
<protein>
    <submittedName>
        <fullName evidence="2">Uncharacterized protein</fullName>
    </submittedName>
</protein>
<comment type="caution">
    <text evidence="2">The sequence shown here is derived from an EMBL/GenBank/DDBJ whole genome shotgun (WGS) entry which is preliminary data.</text>
</comment>
<evidence type="ECO:0000313" key="3">
    <source>
        <dbReference type="Proteomes" id="UP000078343"/>
    </source>
</evidence>
<feature type="compositionally biased region" description="Polar residues" evidence="1">
    <location>
        <begin position="560"/>
        <end position="573"/>
    </location>
</feature>
<feature type="compositionally biased region" description="Basic residues" evidence="1">
    <location>
        <begin position="518"/>
        <end position="527"/>
    </location>
</feature>
<feature type="compositionally biased region" description="Basic and acidic residues" evidence="1">
    <location>
        <begin position="467"/>
        <end position="486"/>
    </location>
</feature>
<dbReference type="OrthoDB" id="9975114at2759"/>
<feature type="compositionally biased region" description="Polar residues" evidence="1">
    <location>
        <begin position="438"/>
        <end position="453"/>
    </location>
</feature>
<dbReference type="STRING" id="1367422.A0A178ZB79"/>
<gene>
    <name evidence="2" type="ORF">AYL99_09024</name>
</gene>
<feature type="region of interest" description="Disordered" evidence="1">
    <location>
        <begin position="705"/>
        <end position="782"/>
    </location>
</feature>
<feature type="region of interest" description="Disordered" evidence="1">
    <location>
        <begin position="864"/>
        <end position="893"/>
    </location>
</feature>
<feature type="region of interest" description="Disordered" evidence="1">
    <location>
        <begin position="417"/>
        <end position="533"/>
    </location>
</feature>
<sequence>MSRASPDATSLNMAAPVSILRRMQSTTQQLLPEDGRCGLFLQPAFANVWSPNHISQPAILDISSMTDCLYRNRTVGDAFAMVAARHAMTSSEVGPENYGALPSSYRRIRKSKSLVAFPHGNLRLRLQRSLPFLRHRSTTTFYKGSDGDWERHEEAVQIARAQFLDGSGQTDLQETEQHMPQKVKKRRRTPHKFRKTVRASAYLDAVQLDTPATRSFSLTFRDRVRRVLGKSLSRKESLPPQQLEAQRNHFAEFDQEATLVSGFDAYHITDDGHTPSRSRCSQPIREDDLVEDRDRVPYTVHSAASRESLHSNARSRVTSWTNSSITSSIGLRSGPIERNRLSIIKEDGGPHQPSSSAGKHIGGVAVSLEPSQSATNNARTFPAVDSQEIYSALVKRISEEEVEVERTRIALEAINRDREPNSSSEVSDARPTIRAIHSDSSLNTMTAHNANRRSSSQSGSWQQSADTRTDEQYKENADKTWERLAEQESQSTFFPFSSEKRPNITPSPFKKFLDERRHRSHSRSRRRDHADVDRGSIIVNRQLSNPVMERPQFGLSTASIYSRTTNGGSNEQYQRPFDSSDELRTTGPVESETNGMATILSTSFTLSANSQRNPWPDAVSRRDIEPDINSSWHARETAQINPEEAVADDEEMASRTLAMSADSRTAPSRFPLPSVGAALGSATPKVYRTHADLLKRASADALSSISNKAEDGSKGSGSLRKLSPGNIAKLFKEKRSQRSLGPQGAGKENSPPVQPDSPPVSTPGRMHLQFRNGTTNGRLRKRASETVFYSGNVYATSHGSISTTPSRSHESPSENVKHHLVARLSRPFDMDVPPHNRPFDSMYLGKRTSGHPDIFGGNRLSVAPRTTLDEPGLDMQTDPGDGHEGTTALPPRSYSVGKSAAKVLGLLGSKRMVSNFLRSRRGERSTSAGEHILGEGSPAFI</sequence>
<dbReference type="Proteomes" id="UP000078343">
    <property type="component" value="Unassembled WGS sequence"/>
</dbReference>
<feature type="compositionally biased region" description="Polar residues" evidence="1">
    <location>
        <begin position="795"/>
        <end position="806"/>
    </location>
</feature>
<dbReference type="AlphaFoldDB" id="A0A178ZB79"/>
<name>A0A178ZB79_9EURO</name>